<organism evidence="2 3">
    <name type="scientific">Syntrophotalea acetylenivorans</name>
    <dbReference type="NCBI Taxonomy" id="1842532"/>
    <lineage>
        <taxon>Bacteria</taxon>
        <taxon>Pseudomonadati</taxon>
        <taxon>Thermodesulfobacteriota</taxon>
        <taxon>Desulfuromonadia</taxon>
        <taxon>Desulfuromonadales</taxon>
        <taxon>Syntrophotaleaceae</taxon>
        <taxon>Syntrophotalea</taxon>
    </lineage>
</organism>
<feature type="transmembrane region" description="Helical" evidence="1">
    <location>
        <begin position="30"/>
        <end position="51"/>
    </location>
</feature>
<feature type="transmembrane region" description="Helical" evidence="1">
    <location>
        <begin position="168"/>
        <end position="195"/>
    </location>
</feature>
<dbReference type="RefSeq" id="WP_072284691.1">
    <property type="nucleotide sequence ID" value="NZ_CP015519.1"/>
</dbReference>
<dbReference type="Proteomes" id="UP000182517">
    <property type="component" value="Chromosome"/>
</dbReference>
<dbReference type="OrthoDB" id="5517630at2"/>
<evidence type="ECO:0008006" key="4">
    <source>
        <dbReference type="Google" id="ProtNLM"/>
    </source>
</evidence>
<reference evidence="2 3" key="1">
    <citation type="journal article" date="2017" name="Genome Announc.">
        <title>Complete Genome Sequences of Two Acetylene-Fermenting Pelobacter acetylenicus Strains.</title>
        <authorList>
            <person name="Sutton J.M."/>
            <person name="Baesman S.M."/>
            <person name="Fierst J.L."/>
            <person name="Poret-Peterson A.T."/>
            <person name="Oremland R.S."/>
            <person name="Dunlap D.S."/>
            <person name="Akob D.M."/>
        </authorList>
    </citation>
    <scope>NUCLEOTIDE SEQUENCE [LARGE SCALE GENOMIC DNA]</scope>
    <source>
        <strain evidence="2 3">SFB93</strain>
    </source>
</reference>
<dbReference type="InterPro" id="IPR009574">
    <property type="entry name" value="DUF1189"/>
</dbReference>
<dbReference type="AlphaFoldDB" id="A0A1L3GRT9"/>
<feature type="transmembrane region" description="Helical" evidence="1">
    <location>
        <begin position="207"/>
        <end position="226"/>
    </location>
</feature>
<sequence>MRPKKLYRIWQIPPLSFFSRLLYRDIALRWQGVAFGYLLLLLALCWIPGAIRIHRSFAFFVDEEAPLVIEQVPEITIINGQAFIDQPQPYTIYDPDTGEALLVIDTSGTITSLEQTDARGLVTARQAIFQKNAIETRSFSFETVDRYTLNQEKITRWLDISKTWAAPVLYPLCILGSFTYRIVQALLYACIGLLIANLCKGKLPFDALLRLSVIAITPAIIIGTLFDAAAVSLPLEGLWFFLLSMGYLLFGIRASVGNGGPTFQFERPHLTARKLNNE</sequence>
<accession>A0A1L3GRT9</accession>
<dbReference type="EMBL" id="CP015519">
    <property type="protein sequence ID" value="APG28666.1"/>
    <property type="molecule type" value="Genomic_DNA"/>
</dbReference>
<keyword evidence="1" id="KW-0472">Membrane</keyword>
<keyword evidence="3" id="KW-1185">Reference proteome</keyword>
<dbReference type="STRING" id="1842532.A7E78_12985"/>
<evidence type="ECO:0000256" key="1">
    <source>
        <dbReference type="SAM" id="Phobius"/>
    </source>
</evidence>
<proteinExistence type="predicted"/>
<feature type="transmembrane region" description="Helical" evidence="1">
    <location>
        <begin position="238"/>
        <end position="256"/>
    </location>
</feature>
<evidence type="ECO:0000313" key="2">
    <source>
        <dbReference type="EMBL" id="APG28666.1"/>
    </source>
</evidence>
<keyword evidence="1" id="KW-0812">Transmembrane</keyword>
<protein>
    <recommendedName>
        <fullName evidence="4">DUF1189 domain-containing protein</fullName>
    </recommendedName>
</protein>
<name>A0A1L3GRT9_9BACT</name>
<keyword evidence="1" id="KW-1133">Transmembrane helix</keyword>
<dbReference type="Pfam" id="PF06691">
    <property type="entry name" value="DUF1189"/>
    <property type="match status" value="1"/>
</dbReference>
<evidence type="ECO:0000313" key="3">
    <source>
        <dbReference type="Proteomes" id="UP000182517"/>
    </source>
</evidence>
<gene>
    <name evidence="2" type="ORF">A7E78_12985</name>
</gene>
<dbReference type="KEGG" id="pef:A7E78_12985"/>